<reference evidence="2" key="1">
    <citation type="journal article" date="2012" name="Science">
        <title>The Paleozoic origin of enzymatic lignin decomposition reconstructed from 31 fungal genomes.</title>
        <authorList>
            <person name="Floudas D."/>
            <person name="Binder M."/>
            <person name="Riley R."/>
            <person name="Barry K."/>
            <person name="Blanchette R.A."/>
            <person name="Henrissat B."/>
            <person name="Martinez A.T."/>
            <person name="Otillar R."/>
            <person name="Spatafora J.W."/>
            <person name="Yadav J.S."/>
            <person name="Aerts A."/>
            <person name="Benoit I."/>
            <person name="Boyd A."/>
            <person name="Carlson A."/>
            <person name="Copeland A."/>
            <person name="Coutinho P.M."/>
            <person name="de Vries R.P."/>
            <person name="Ferreira P."/>
            <person name="Findley K."/>
            <person name="Foster B."/>
            <person name="Gaskell J."/>
            <person name="Glotzer D."/>
            <person name="Gorecki P."/>
            <person name="Heitman J."/>
            <person name="Hesse C."/>
            <person name="Hori C."/>
            <person name="Igarashi K."/>
            <person name="Jurgens J.A."/>
            <person name="Kallen N."/>
            <person name="Kersten P."/>
            <person name="Kohler A."/>
            <person name="Kuees U."/>
            <person name="Kumar T.K.A."/>
            <person name="Kuo A."/>
            <person name="LaButti K."/>
            <person name="Larrondo L.F."/>
            <person name="Lindquist E."/>
            <person name="Ling A."/>
            <person name="Lombard V."/>
            <person name="Lucas S."/>
            <person name="Lundell T."/>
            <person name="Martin R."/>
            <person name="McLaughlin D.J."/>
            <person name="Morgenstern I."/>
            <person name="Morin E."/>
            <person name="Murat C."/>
            <person name="Nagy L.G."/>
            <person name="Nolan M."/>
            <person name="Ohm R.A."/>
            <person name="Patyshakuliyeva A."/>
            <person name="Rokas A."/>
            <person name="Ruiz-Duenas F.J."/>
            <person name="Sabat G."/>
            <person name="Salamov A."/>
            <person name="Samejima M."/>
            <person name="Schmutz J."/>
            <person name="Slot J.C."/>
            <person name="St John F."/>
            <person name="Stenlid J."/>
            <person name="Sun H."/>
            <person name="Sun S."/>
            <person name="Syed K."/>
            <person name="Tsang A."/>
            <person name="Wiebenga A."/>
            <person name="Young D."/>
            <person name="Pisabarro A."/>
            <person name="Eastwood D.C."/>
            <person name="Martin F."/>
            <person name="Cullen D."/>
            <person name="Grigoriev I.V."/>
            <person name="Hibbett D.S."/>
        </authorList>
    </citation>
    <scope>NUCLEOTIDE SEQUENCE [LARGE SCALE GENOMIC DNA]</scope>
    <source>
        <strain evidence="2">FP-91666</strain>
    </source>
</reference>
<keyword evidence="2" id="KW-1185">Reference proteome</keyword>
<evidence type="ECO:0000313" key="2">
    <source>
        <dbReference type="Proteomes" id="UP000053927"/>
    </source>
</evidence>
<dbReference type="Proteomes" id="UP000053927">
    <property type="component" value="Unassembled WGS sequence"/>
</dbReference>
<proteinExistence type="predicted"/>
<name>R7RWY4_STEHR</name>
<dbReference type="KEGG" id="shs:STEHIDRAFT_126552"/>
<dbReference type="GeneID" id="18797786"/>
<dbReference type="RefSeq" id="XP_007311620.1">
    <property type="nucleotide sequence ID" value="XM_007311558.1"/>
</dbReference>
<dbReference type="AlphaFoldDB" id="R7RWY4"/>
<organism evidence="1 2">
    <name type="scientific">Stereum hirsutum (strain FP-91666)</name>
    <name type="common">White-rot fungus</name>
    <dbReference type="NCBI Taxonomy" id="721885"/>
    <lineage>
        <taxon>Eukaryota</taxon>
        <taxon>Fungi</taxon>
        <taxon>Dikarya</taxon>
        <taxon>Basidiomycota</taxon>
        <taxon>Agaricomycotina</taxon>
        <taxon>Agaricomycetes</taxon>
        <taxon>Russulales</taxon>
        <taxon>Stereaceae</taxon>
        <taxon>Stereum</taxon>
    </lineage>
</organism>
<accession>R7RWY4</accession>
<dbReference type="EMBL" id="JH687406">
    <property type="protein sequence ID" value="EIM79323.1"/>
    <property type="molecule type" value="Genomic_DNA"/>
</dbReference>
<gene>
    <name evidence="1" type="ORF">STEHIDRAFT_126552</name>
</gene>
<protein>
    <submittedName>
        <fullName evidence="1">Uncharacterized protein</fullName>
    </submittedName>
</protein>
<sequence>MNMRKAKTGKEENAPRLDVYGLHIHRKTRPVSSTPLCNASWYDAPSRFFVRQISWACIEGMVYLLTKR</sequence>
<evidence type="ECO:0000313" key="1">
    <source>
        <dbReference type="EMBL" id="EIM79323.1"/>
    </source>
</evidence>